<dbReference type="Pfam" id="PF00486">
    <property type="entry name" value="Trans_reg_C"/>
    <property type="match status" value="1"/>
</dbReference>
<accession>A0A0M0GEB8</accession>
<evidence type="ECO:0000259" key="9">
    <source>
        <dbReference type="PROSITE" id="PS51755"/>
    </source>
</evidence>
<evidence type="ECO:0000259" key="8">
    <source>
        <dbReference type="PROSITE" id="PS50110"/>
    </source>
</evidence>
<evidence type="ECO:0000256" key="1">
    <source>
        <dbReference type="ARBA" id="ARBA00022553"/>
    </source>
</evidence>
<feature type="modified residue" description="4-aspartylphosphate" evidence="6">
    <location>
        <position position="52"/>
    </location>
</feature>
<dbReference type="InterPro" id="IPR039420">
    <property type="entry name" value="WalR-like"/>
</dbReference>
<dbReference type="Proteomes" id="UP000037109">
    <property type="component" value="Unassembled WGS sequence"/>
</dbReference>
<proteinExistence type="predicted"/>
<keyword evidence="11" id="KW-1185">Reference proteome</keyword>
<dbReference type="InterPro" id="IPR001789">
    <property type="entry name" value="Sig_transdc_resp-reg_receiver"/>
</dbReference>
<dbReference type="SUPFAM" id="SSF46894">
    <property type="entry name" value="C-terminal effector domain of the bipartite response regulators"/>
    <property type="match status" value="1"/>
</dbReference>
<dbReference type="GO" id="GO:0032993">
    <property type="term" value="C:protein-DNA complex"/>
    <property type="evidence" value="ECO:0007669"/>
    <property type="project" value="TreeGrafter"/>
</dbReference>
<dbReference type="CDD" id="cd00383">
    <property type="entry name" value="trans_reg_C"/>
    <property type="match status" value="1"/>
</dbReference>
<evidence type="ECO:0000256" key="3">
    <source>
        <dbReference type="ARBA" id="ARBA00023015"/>
    </source>
</evidence>
<dbReference type="PATRIC" id="fig|1459.3.peg.3392"/>
<keyword evidence="3" id="KW-0805">Transcription regulation</keyword>
<keyword evidence="4 7" id="KW-0238">DNA-binding</keyword>
<evidence type="ECO:0000313" key="11">
    <source>
        <dbReference type="Proteomes" id="UP000037109"/>
    </source>
</evidence>
<name>A0A0M0GEB8_SPOGL</name>
<dbReference type="Pfam" id="PF00072">
    <property type="entry name" value="Response_reg"/>
    <property type="match status" value="1"/>
</dbReference>
<dbReference type="STRING" id="1459.AF332_15645"/>
<keyword evidence="5" id="KW-0804">Transcription</keyword>
<dbReference type="Gene3D" id="6.10.250.690">
    <property type="match status" value="1"/>
</dbReference>
<dbReference type="GO" id="GO:0000156">
    <property type="term" value="F:phosphorelay response regulator activity"/>
    <property type="evidence" value="ECO:0007669"/>
    <property type="project" value="TreeGrafter"/>
</dbReference>
<dbReference type="InterPro" id="IPR011006">
    <property type="entry name" value="CheY-like_superfamily"/>
</dbReference>
<evidence type="ECO:0000256" key="4">
    <source>
        <dbReference type="ARBA" id="ARBA00023125"/>
    </source>
</evidence>
<evidence type="ECO:0000256" key="6">
    <source>
        <dbReference type="PROSITE-ProRule" id="PRU00169"/>
    </source>
</evidence>
<dbReference type="PANTHER" id="PTHR48111">
    <property type="entry name" value="REGULATOR OF RPOS"/>
    <property type="match status" value="1"/>
</dbReference>
<dbReference type="SMART" id="SM00862">
    <property type="entry name" value="Trans_reg_C"/>
    <property type="match status" value="1"/>
</dbReference>
<feature type="domain" description="Response regulatory" evidence="8">
    <location>
        <begin position="3"/>
        <end position="116"/>
    </location>
</feature>
<dbReference type="Gene3D" id="1.10.10.10">
    <property type="entry name" value="Winged helix-like DNA-binding domain superfamily/Winged helix DNA-binding domain"/>
    <property type="match status" value="1"/>
</dbReference>
<protein>
    <submittedName>
        <fullName evidence="10">Transcriptional regulator</fullName>
    </submittedName>
</protein>
<dbReference type="GO" id="GO:0005829">
    <property type="term" value="C:cytosol"/>
    <property type="evidence" value="ECO:0007669"/>
    <property type="project" value="TreeGrafter"/>
</dbReference>
<dbReference type="Gene3D" id="3.40.50.2300">
    <property type="match status" value="1"/>
</dbReference>
<gene>
    <name evidence="10" type="ORF">AF332_15645</name>
</gene>
<dbReference type="InterPro" id="IPR036388">
    <property type="entry name" value="WH-like_DNA-bd_sf"/>
</dbReference>
<dbReference type="CDD" id="cd18159">
    <property type="entry name" value="REC_OmpR_NsrR-like"/>
    <property type="match status" value="1"/>
</dbReference>
<dbReference type="OrthoDB" id="9790442at2"/>
<evidence type="ECO:0000313" key="10">
    <source>
        <dbReference type="EMBL" id="KON88103.1"/>
    </source>
</evidence>
<dbReference type="GO" id="GO:0006355">
    <property type="term" value="P:regulation of DNA-templated transcription"/>
    <property type="evidence" value="ECO:0007669"/>
    <property type="project" value="InterPro"/>
</dbReference>
<dbReference type="PANTHER" id="PTHR48111:SF43">
    <property type="entry name" value="STAGE 0 SPORULATION PROTEIN A HOMOLOG"/>
    <property type="match status" value="1"/>
</dbReference>
<feature type="domain" description="OmpR/PhoB-type" evidence="9">
    <location>
        <begin position="126"/>
        <end position="224"/>
    </location>
</feature>
<dbReference type="AlphaFoldDB" id="A0A0M0GEB8"/>
<keyword evidence="1 6" id="KW-0597">Phosphoprotein</keyword>
<dbReference type="RefSeq" id="WP_053435472.1">
    <property type="nucleotide sequence ID" value="NZ_LGUF01000007.1"/>
</dbReference>
<evidence type="ECO:0000256" key="5">
    <source>
        <dbReference type="ARBA" id="ARBA00023163"/>
    </source>
</evidence>
<comment type="caution">
    <text evidence="10">The sequence shown here is derived from an EMBL/GenBank/DDBJ whole genome shotgun (WGS) entry which is preliminary data.</text>
</comment>
<keyword evidence="2" id="KW-0902">Two-component regulatory system</keyword>
<dbReference type="SUPFAM" id="SSF52172">
    <property type="entry name" value="CheY-like"/>
    <property type="match status" value="1"/>
</dbReference>
<dbReference type="EMBL" id="LGUF01000007">
    <property type="protein sequence ID" value="KON88103.1"/>
    <property type="molecule type" value="Genomic_DNA"/>
</dbReference>
<dbReference type="PROSITE" id="PS51755">
    <property type="entry name" value="OMPR_PHOB"/>
    <property type="match status" value="1"/>
</dbReference>
<dbReference type="GO" id="GO:0000976">
    <property type="term" value="F:transcription cis-regulatory region binding"/>
    <property type="evidence" value="ECO:0007669"/>
    <property type="project" value="TreeGrafter"/>
</dbReference>
<dbReference type="SMART" id="SM00448">
    <property type="entry name" value="REC"/>
    <property type="match status" value="1"/>
</dbReference>
<sequence length="224" mass="26188">MFRIMIVEDDEKIRKIVAETLQKWQYEVMESTQFDQVLSDFEKAKPHLVLLDINLPAFDGFFWCQQIRTISKVPIIFLSSRNQNMDIIMAINMGGDDYVQKPFDLDVLVAKVSALLRRIYTYQDEGNVTLIHRELSLHLTNSTIQYGQETMELSRNEFIILQLMMRNIGRIVSRDDLTEALWNEEEFVDDNTLTVNVNRMRRKIAAIGLADFIITRKGMGYIIE</sequence>
<feature type="DNA-binding region" description="OmpR/PhoB-type" evidence="7">
    <location>
        <begin position="126"/>
        <end position="224"/>
    </location>
</feature>
<evidence type="ECO:0000256" key="7">
    <source>
        <dbReference type="PROSITE-ProRule" id="PRU01091"/>
    </source>
</evidence>
<organism evidence="10 11">
    <name type="scientific">Sporosarcina globispora</name>
    <name type="common">Bacillus globisporus</name>
    <dbReference type="NCBI Taxonomy" id="1459"/>
    <lineage>
        <taxon>Bacteria</taxon>
        <taxon>Bacillati</taxon>
        <taxon>Bacillota</taxon>
        <taxon>Bacilli</taxon>
        <taxon>Bacillales</taxon>
        <taxon>Caryophanaceae</taxon>
        <taxon>Sporosarcina</taxon>
    </lineage>
</organism>
<dbReference type="InterPro" id="IPR001867">
    <property type="entry name" value="OmpR/PhoB-type_DNA-bd"/>
</dbReference>
<dbReference type="PROSITE" id="PS50110">
    <property type="entry name" value="RESPONSE_REGULATORY"/>
    <property type="match status" value="1"/>
</dbReference>
<reference evidence="11" key="1">
    <citation type="submission" date="2015-07" db="EMBL/GenBank/DDBJ databases">
        <title>Fjat-10036 dsm4.</title>
        <authorList>
            <person name="Liu B."/>
            <person name="Wang J."/>
            <person name="Zhu Y."/>
            <person name="Liu G."/>
            <person name="Chen Q."/>
            <person name="Chen Z."/>
            <person name="Lan J."/>
            <person name="Che J."/>
            <person name="Ge C."/>
            <person name="Shi H."/>
            <person name="Pan Z."/>
            <person name="Liu X."/>
        </authorList>
    </citation>
    <scope>NUCLEOTIDE SEQUENCE [LARGE SCALE GENOMIC DNA]</scope>
    <source>
        <strain evidence="11">DSM 4</strain>
    </source>
</reference>
<dbReference type="InterPro" id="IPR016032">
    <property type="entry name" value="Sig_transdc_resp-reg_C-effctor"/>
</dbReference>
<evidence type="ECO:0000256" key="2">
    <source>
        <dbReference type="ARBA" id="ARBA00023012"/>
    </source>
</evidence>